<gene>
    <name evidence="2" type="ORF">IFO68_16170</name>
</gene>
<dbReference type="Proteomes" id="UP000649768">
    <property type="component" value="Unassembled WGS sequence"/>
</dbReference>
<evidence type="ECO:0000313" key="2">
    <source>
        <dbReference type="EMBL" id="MBD8514219.1"/>
    </source>
</evidence>
<organism evidence="2 3">
    <name type="scientific">Photobacterium arenosum</name>
    <dbReference type="NCBI Taxonomy" id="2774143"/>
    <lineage>
        <taxon>Bacteria</taxon>
        <taxon>Pseudomonadati</taxon>
        <taxon>Pseudomonadota</taxon>
        <taxon>Gammaproteobacteria</taxon>
        <taxon>Vibrionales</taxon>
        <taxon>Vibrionaceae</taxon>
        <taxon>Photobacterium</taxon>
    </lineage>
</organism>
<name>A0ABR9BPR4_9GAMM</name>
<comment type="caution">
    <text evidence="2">The sequence shown here is derived from an EMBL/GenBank/DDBJ whole genome shotgun (WGS) entry which is preliminary data.</text>
</comment>
<keyword evidence="3" id="KW-1185">Reference proteome</keyword>
<reference evidence="2 3" key="1">
    <citation type="submission" date="2020-09" db="EMBL/GenBank/DDBJ databases">
        <title>Photobacterium sp. CAU 1568 isolated from sand of Sido Beach.</title>
        <authorList>
            <person name="Kim W."/>
        </authorList>
    </citation>
    <scope>NUCLEOTIDE SEQUENCE [LARGE SCALE GENOMIC DNA]</scope>
    <source>
        <strain evidence="2 3">CAU 1568</strain>
    </source>
</reference>
<proteinExistence type="predicted"/>
<accession>A0ABR9BPR4</accession>
<dbReference type="InterPro" id="IPR047650">
    <property type="entry name" value="Transpos_IS110"/>
</dbReference>
<dbReference type="RefSeq" id="WP_192016875.1">
    <property type="nucleotide sequence ID" value="NZ_JACYTP010000011.1"/>
</dbReference>
<dbReference type="Pfam" id="PF02371">
    <property type="entry name" value="Transposase_20"/>
    <property type="match status" value="1"/>
</dbReference>
<dbReference type="InterPro" id="IPR003346">
    <property type="entry name" value="Transposase_20"/>
</dbReference>
<feature type="domain" description="Transposase IS116/IS110/IS902 C-terminal" evidence="1">
    <location>
        <begin position="77"/>
        <end position="109"/>
    </location>
</feature>
<evidence type="ECO:0000313" key="3">
    <source>
        <dbReference type="Proteomes" id="UP000649768"/>
    </source>
</evidence>
<sequence>MNQIRAMLAEFGIIVSVDRHALQRAIPDALEDADNQLPDLARAIISDCFEHLLNLNQRIADQEQCFDMLVSRSRQAKKIMKVAGIGPITAAAVTASIGRGEQFDKGRDFMLTFTVPAPLRGLGTEGLCPTRIFSGSMTIR</sequence>
<dbReference type="EMBL" id="JACYTP010000011">
    <property type="protein sequence ID" value="MBD8514219.1"/>
    <property type="molecule type" value="Genomic_DNA"/>
</dbReference>
<dbReference type="PANTHER" id="PTHR33055">
    <property type="entry name" value="TRANSPOSASE FOR INSERTION SEQUENCE ELEMENT IS1111A"/>
    <property type="match status" value="1"/>
</dbReference>
<protein>
    <submittedName>
        <fullName evidence="2">Transposase</fullName>
    </submittedName>
</protein>
<evidence type="ECO:0000259" key="1">
    <source>
        <dbReference type="Pfam" id="PF02371"/>
    </source>
</evidence>
<dbReference type="PANTHER" id="PTHR33055:SF3">
    <property type="entry name" value="PUTATIVE TRANSPOSASE FOR IS117-RELATED"/>
    <property type="match status" value="1"/>
</dbReference>